<reference evidence="4" key="1">
    <citation type="journal article" date="2021" name="PeerJ">
        <title>Extensive microbial diversity within the chicken gut microbiome revealed by metagenomics and culture.</title>
        <authorList>
            <person name="Gilroy R."/>
            <person name="Ravi A."/>
            <person name="Getino M."/>
            <person name="Pursley I."/>
            <person name="Horton D.L."/>
            <person name="Alikhan N.F."/>
            <person name="Baker D."/>
            <person name="Gharbi K."/>
            <person name="Hall N."/>
            <person name="Watson M."/>
            <person name="Adriaenssens E.M."/>
            <person name="Foster-Nyarko E."/>
            <person name="Jarju S."/>
            <person name="Secka A."/>
            <person name="Antonio M."/>
            <person name="Oren A."/>
            <person name="Chaudhuri R.R."/>
            <person name="La Ragione R."/>
            <person name="Hildebrand F."/>
            <person name="Pallen M.J."/>
        </authorList>
    </citation>
    <scope>NUCLEOTIDE SEQUENCE</scope>
    <source>
        <strain evidence="4">ChiHjej9B8-1298</strain>
    </source>
</reference>
<dbReference type="PROSITE" id="PS51257">
    <property type="entry name" value="PROKAR_LIPOPROTEIN"/>
    <property type="match status" value="1"/>
</dbReference>
<dbReference type="AlphaFoldDB" id="A0A9D2E9A4"/>
<sequence length="435" mass="49575">MKKFLSLCLLSMALMGSLAACSDDDNQSPVPPPGTGDVPESVLAQFNSDYPDAEGVTWTQEGDYYTASFSEGGVAGNRAWYERDGRWGMTKYEIPFERLPAAVRDAFDATEYGQSGSEWRVDREVEVLERCDGTETIYIIEAERGESEVDLFYTAEGVLVKEILDAAPEKNYGEYLPQSPDDTLESWLNQRFPGYRLVDLDTDDGGLEVEFIYERRKYEAFFTRGGEWLYYKADLRYNSELIPAVVKDAVEASDLMQQGARVDDVEMYVVNANGTETTYFCFELETRYDDDRKLFVRADGTLERPELGGGQTGGGVPVEGDVETFLNQQYPGAVILERDYDDGYLEIDIRHDGVVKEVRFNGSNEWVRTEWETRELPDAVRAAVEAAGYRITDREFERVETPDRNWYEVEAVKDRSEWNLYVADDGTILEERRDD</sequence>
<proteinExistence type="predicted"/>
<dbReference type="SUPFAM" id="SSF160574">
    <property type="entry name" value="BT0923-like"/>
    <property type="match status" value="3"/>
</dbReference>
<feature type="domain" description="Putative beta-lactamase-inhibitor-like PepSY-like" evidence="3">
    <location>
        <begin position="63"/>
        <end position="160"/>
    </location>
</feature>
<keyword evidence="2" id="KW-0732">Signal</keyword>
<gene>
    <name evidence="4" type="ORF">H9814_07655</name>
</gene>
<dbReference type="Proteomes" id="UP000824028">
    <property type="component" value="Unassembled WGS sequence"/>
</dbReference>
<dbReference type="Pfam" id="PF11396">
    <property type="entry name" value="PepSY_like"/>
    <property type="match status" value="3"/>
</dbReference>
<evidence type="ECO:0000313" key="4">
    <source>
        <dbReference type="EMBL" id="HIZ33394.1"/>
    </source>
</evidence>
<organism evidence="4 5">
    <name type="scientific">Candidatus Bacteroides merdigallinarum</name>
    <dbReference type="NCBI Taxonomy" id="2838473"/>
    <lineage>
        <taxon>Bacteria</taxon>
        <taxon>Pseudomonadati</taxon>
        <taxon>Bacteroidota</taxon>
        <taxon>Bacteroidia</taxon>
        <taxon>Bacteroidales</taxon>
        <taxon>Bacteroidaceae</taxon>
        <taxon>Bacteroides</taxon>
    </lineage>
</organism>
<protein>
    <submittedName>
        <fullName evidence="4">PepSY-like domain-containing protein</fullName>
    </submittedName>
</protein>
<dbReference type="Gene3D" id="3.10.450.360">
    <property type="match status" value="3"/>
</dbReference>
<evidence type="ECO:0000313" key="5">
    <source>
        <dbReference type="Proteomes" id="UP000824028"/>
    </source>
</evidence>
<accession>A0A9D2E9A4</accession>
<evidence type="ECO:0000256" key="1">
    <source>
        <dbReference type="SAM" id="MobiDB-lite"/>
    </source>
</evidence>
<reference evidence="4" key="2">
    <citation type="submission" date="2021-04" db="EMBL/GenBank/DDBJ databases">
        <authorList>
            <person name="Gilroy R."/>
        </authorList>
    </citation>
    <scope>NUCLEOTIDE SEQUENCE</scope>
    <source>
        <strain evidence="4">ChiHjej9B8-1298</strain>
    </source>
</reference>
<feature type="domain" description="Putative beta-lactamase-inhibitor-like PepSY-like" evidence="3">
    <location>
        <begin position="353"/>
        <end position="429"/>
    </location>
</feature>
<feature type="chain" id="PRO_5039174060" evidence="2">
    <location>
        <begin position="23"/>
        <end position="435"/>
    </location>
</feature>
<dbReference type="EMBL" id="DXBX01000060">
    <property type="protein sequence ID" value="HIZ33394.1"/>
    <property type="molecule type" value="Genomic_DNA"/>
</dbReference>
<feature type="signal peptide" evidence="2">
    <location>
        <begin position="1"/>
        <end position="22"/>
    </location>
</feature>
<comment type="caution">
    <text evidence="4">The sequence shown here is derived from an EMBL/GenBank/DDBJ whole genome shotgun (WGS) entry which is preliminary data.</text>
</comment>
<feature type="region of interest" description="Disordered" evidence="1">
    <location>
        <begin position="22"/>
        <end position="41"/>
    </location>
</feature>
<dbReference type="InterPro" id="IPR021533">
    <property type="entry name" value="PepSY-like"/>
</dbReference>
<evidence type="ECO:0000259" key="3">
    <source>
        <dbReference type="Pfam" id="PF11396"/>
    </source>
</evidence>
<evidence type="ECO:0000256" key="2">
    <source>
        <dbReference type="SAM" id="SignalP"/>
    </source>
</evidence>
<name>A0A9D2E9A4_9BACE</name>
<feature type="domain" description="Putative beta-lactamase-inhibitor-like PepSY-like" evidence="3">
    <location>
        <begin position="209"/>
        <end position="266"/>
    </location>
</feature>